<evidence type="ECO:0000313" key="1">
    <source>
        <dbReference type="EMBL" id="KAK4009165.1"/>
    </source>
</evidence>
<keyword evidence="2" id="KW-1185">Reference proteome</keyword>
<sequence length="129" mass="14474">MGRSAIKSHANGAKHLKKFQELKSQQTVTAFIRKDVPQPAVQNSNVRDVRQSEMVAELPSLETNAFSDDVQSNLGNSQTSTSTVSCTKIRTPIFVAKAIYWRISMKTEKKKLLLKRDSNPEFRSGRPLP</sequence>
<proteinExistence type="predicted"/>
<gene>
    <name evidence="1" type="ORF">OUZ56_018248</name>
</gene>
<name>A0ABQ9Z8D8_9CRUS</name>
<accession>A0ABQ9Z8D8</accession>
<dbReference type="EMBL" id="JAOYFB010000003">
    <property type="protein sequence ID" value="KAK4009165.1"/>
    <property type="molecule type" value="Genomic_DNA"/>
</dbReference>
<organism evidence="1 2">
    <name type="scientific">Daphnia magna</name>
    <dbReference type="NCBI Taxonomy" id="35525"/>
    <lineage>
        <taxon>Eukaryota</taxon>
        <taxon>Metazoa</taxon>
        <taxon>Ecdysozoa</taxon>
        <taxon>Arthropoda</taxon>
        <taxon>Crustacea</taxon>
        <taxon>Branchiopoda</taxon>
        <taxon>Diplostraca</taxon>
        <taxon>Cladocera</taxon>
        <taxon>Anomopoda</taxon>
        <taxon>Daphniidae</taxon>
        <taxon>Daphnia</taxon>
    </lineage>
</organism>
<reference evidence="1 2" key="1">
    <citation type="journal article" date="2023" name="Nucleic Acids Res.">
        <title>The hologenome of Daphnia magna reveals possible DNA methylation and microbiome-mediated evolution of the host genome.</title>
        <authorList>
            <person name="Chaturvedi A."/>
            <person name="Li X."/>
            <person name="Dhandapani V."/>
            <person name="Marshall H."/>
            <person name="Kissane S."/>
            <person name="Cuenca-Cambronero M."/>
            <person name="Asole G."/>
            <person name="Calvet F."/>
            <person name="Ruiz-Romero M."/>
            <person name="Marangio P."/>
            <person name="Guigo R."/>
            <person name="Rago D."/>
            <person name="Mirbahai L."/>
            <person name="Eastwood N."/>
            <person name="Colbourne J.K."/>
            <person name="Zhou J."/>
            <person name="Mallon E."/>
            <person name="Orsini L."/>
        </authorList>
    </citation>
    <scope>NUCLEOTIDE SEQUENCE [LARGE SCALE GENOMIC DNA]</scope>
    <source>
        <strain evidence="1">LRV0_1</strain>
    </source>
</reference>
<dbReference type="Proteomes" id="UP001234178">
    <property type="component" value="Unassembled WGS sequence"/>
</dbReference>
<protein>
    <submittedName>
        <fullName evidence="1">Uncharacterized protein</fullName>
    </submittedName>
</protein>
<evidence type="ECO:0000313" key="2">
    <source>
        <dbReference type="Proteomes" id="UP001234178"/>
    </source>
</evidence>
<comment type="caution">
    <text evidence="1">The sequence shown here is derived from an EMBL/GenBank/DDBJ whole genome shotgun (WGS) entry which is preliminary data.</text>
</comment>